<evidence type="ECO:0000313" key="9">
    <source>
        <dbReference type="EMBL" id="GFZ82794.1"/>
    </source>
</evidence>
<feature type="transmembrane region" description="Helical" evidence="7">
    <location>
        <begin position="186"/>
        <end position="208"/>
    </location>
</feature>
<name>A0A8J2TPE5_9FLAO</name>
<keyword evidence="4" id="KW-0378">Hydrolase</keyword>
<dbReference type="Proteomes" id="UP000598120">
    <property type="component" value="Unassembled WGS sequence"/>
</dbReference>
<feature type="transmembrane region" description="Helical" evidence="7">
    <location>
        <begin position="160"/>
        <end position="179"/>
    </location>
</feature>
<dbReference type="SUPFAM" id="SSF48317">
    <property type="entry name" value="Acid phosphatase/Vanadium-dependent haloperoxidase"/>
    <property type="match status" value="1"/>
</dbReference>
<dbReference type="Pfam" id="PF01569">
    <property type="entry name" value="PAP2"/>
    <property type="match status" value="1"/>
</dbReference>
<evidence type="ECO:0000256" key="1">
    <source>
        <dbReference type="ARBA" id="ARBA00004651"/>
    </source>
</evidence>
<evidence type="ECO:0000256" key="7">
    <source>
        <dbReference type="SAM" id="Phobius"/>
    </source>
</evidence>
<feature type="domain" description="Phosphatidic acid phosphatase type 2/haloperoxidase" evidence="8">
    <location>
        <begin position="113"/>
        <end position="229"/>
    </location>
</feature>
<dbReference type="InterPro" id="IPR036938">
    <property type="entry name" value="PAP2/HPO_sf"/>
</dbReference>
<dbReference type="PANTHER" id="PTHR14969:SF62">
    <property type="entry name" value="DECAPRENYLPHOSPHORYL-5-PHOSPHORIBOSE PHOSPHATASE RV3807C-RELATED"/>
    <property type="match status" value="1"/>
</dbReference>
<evidence type="ECO:0000313" key="10">
    <source>
        <dbReference type="Proteomes" id="UP000598120"/>
    </source>
</evidence>
<dbReference type="InterPro" id="IPR000326">
    <property type="entry name" value="PAP2/HPO"/>
</dbReference>
<evidence type="ECO:0000259" key="8">
    <source>
        <dbReference type="SMART" id="SM00014"/>
    </source>
</evidence>
<dbReference type="Gene3D" id="1.20.144.10">
    <property type="entry name" value="Phosphatidic acid phosphatase type 2/haloperoxidase"/>
    <property type="match status" value="1"/>
</dbReference>
<dbReference type="GO" id="GO:0016787">
    <property type="term" value="F:hydrolase activity"/>
    <property type="evidence" value="ECO:0007669"/>
    <property type="project" value="UniProtKB-KW"/>
</dbReference>
<evidence type="ECO:0000256" key="4">
    <source>
        <dbReference type="ARBA" id="ARBA00022801"/>
    </source>
</evidence>
<dbReference type="CDD" id="cd01610">
    <property type="entry name" value="PAP2_like"/>
    <property type="match status" value="1"/>
</dbReference>
<keyword evidence="2" id="KW-1003">Cell membrane</keyword>
<keyword evidence="6 7" id="KW-0472">Membrane</keyword>
<evidence type="ECO:0000256" key="6">
    <source>
        <dbReference type="ARBA" id="ARBA00023136"/>
    </source>
</evidence>
<evidence type="ECO:0000256" key="3">
    <source>
        <dbReference type="ARBA" id="ARBA00022692"/>
    </source>
</evidence>
<dbReference type="EMBL" id="BMIC01000001">
    <property type="protein sequence ID" value="GFZ82794.1"/>
    <property type="molecule type" value="Genomic_DNA"/>
</dbReference>
<dbReference type="SMART" id="SM00014">
    <property type="entry name" value="acidPPc"/>
    <property type="match status" value="1"/>
</dbReference>
<dbReference type="GO" id="GO:0005886">
    <property type="term" value="C:plasma membrane"/>
    <property type="evidence" value="ECO:0007669"/>
    <property type="project" value="UniProtKB-SubCell"/>
</dbReference>
<comment type="caution">
    <text evidence="9">The sequence shown here is derived from an EMBL/GenBank/DDBJ whole genome shotgun (WGS) entry which is preliminary data.</text>
</comment>
<evidence type="ECO:0000256" key="2">
    <source>
        <dbReference type="ARBA" id="ARBA00022475"/>
    </source>
</evidence>
<dbReference type="AlphaFoldDB" id="A0A8J2TPE5"/>
<sequence length="296" mass="33719">MITIMNLSIIKNSLITNQTLNTQVINNFKKLRLSVFFPPLFLMILIVAFLIIENDFSVDAYILIQKDLFLYINSILSHQPNLQYNLTQLGDVIIFLPFLAIFMIYAPKLWESILASLIVSCILTNVLKRFFAVPRPAAIFDNDIFVITGKSIISYNSLPSGHSIATFTILTSVLFAFMPKKLKFKVMWFSIILSLGAIIAFTRVAIGAHYPLDVVIGSIIGYISALIGIFFSRKFNLLSWLANKKYYFISMILFSIWVIVLINKIITLNLIVFYFSLASLLATLYVTSIIYVKKQY</sequence>
<gene>
    <name evidence="9" type="ORF">GCM10011531_11780</name>
</gene>
<keyword evidence="3 7" id="KW-0812">Transmembrane</keyword>
<feature type="transmembrane region" description="Helical" evidence="7">
    <location>
        <begin position="214"/>
        <end position="233"/>
    </location>
</feature>
<dbReference type="PANTHER" id="PTHR14969">
    <property type="entry name" value="SPHINGOSINE-1-PHOSPHATE PHOSPHOHYDROLASE"/>
    <property type="match status" value="1"/>
</dbReference>
<reference evidence="9 10" key="1">
    <citation type="journal article" date="2014" name="Int. J. Syst. Evol. Microbiol.">
        <title>Complete genome sequence of Corynebacterium casei LMG S-19264T (=DSM 44701T), isolated from a smear-ripened cheese.</title>
        <authorList>
            <consortium name="US DOE Joint Genome Institute (JGI-PGF)"/>
            <person name="Walter F."/>
            <person name="Albersmeier A."/>
            <person name="Kalinowski J."/>
            <person name="Ruckert C."/>
        </authorList>
    </citation>
    <scope>NUCLEOTIDE SEQUENCE [LARGE SCALE GENOMIC DNA]</scope>
    <source>
        <strain evidence="9 10">CGMCC 1.15295</strain>
    </source>
</reference>
<evidence type="ECO:0000256" key="5">
    <source>
        <dbReference type="ARBA" id="ARBA00022989"/>
    </source>
</evidence>
<feature type="transmembrane region" description="Helical" evidence="7">
    <location>
        <begin position="86"/>
        <end position="106"/>
    </location>
</feature>
<proteinExistence type="predicted"/>
<feature type="transmembrane region" description="Helical" evidence="7">
    <location>
        <begin position="245"/>
        <end position="266"/>
    </location>
</feature>
<organism evidence="9 10">
    <name type="scientific">Aquaticitalea lipolytica</name>
    <dbReference type="NCBI Taxonomy" id="1247562"/>
    <lineage>
        <taxon>Bacteria</taxon>
        <taxon>Pseudomonadati</taxon>
        <taxon>Bacteroidota</taxon>
        <taxon>Flavobacteriia</taxon>
        <taxon>Flavobacteriales</taxon>
        <taxon>Flavobacteriaceae</taxon>
        <taxon>Aquaticitalea</taxon>
    </lineage>
</organism>
<feature type="transmembrane region" description="Helical" evidence="7">
    <location>
        <begin position="33"/>
        <end position="52"/>
    </location>
</feature>
<keyword evidence="10" id="KW-1185">Reference proteome</keyword>
<keyword evidence="5 7" id="KW-1133">Transmembrane helix</keyword>
<feature type="transmembrane region" description="Helical" evidence="7">
    <location>
        <begin position="272"/>
        <end position="292"/>
    </location>
</feature>
<protein>
    <recommendedName>
        <fullName evidence="8">Phosphatidic acid phosphatase type 2/haloperoxidase domain-containing protein</fullName>
    </recommendedName>
</protein>
<accession>A0A8J2TPE5</accession>
<feature type="transmembrane region" description="Helical" evidence="7">
    <location>
        <begin position="113"/>
        <end position="131"/>
    </location>
</feature>
<comment type="subcellular location">
    <subcellularLocation>
        <location evidence="1">Cell membrane</location>
        <topology evidence="1">Multi-pass membrane protein</topology>
    </subcellularLocation>
</comment>